<dbReference type="InterPro" id="IPR045851">
    <property type="entry name" value="AMP-bd_C_sf"/>
</dbReference>
<dbReference type="GO" id="GO:0044550">
    <property type="term" value="P:secondary metabolite biosynthetic process"/>
    <property type="evidence" value="ECO:0007669"/>
    <property type="project" value="TreeGrafter"/>
</dbReference>
<dbReference type="GO" id="GO:0005737">
    <property type="term" value="C:cytoplasm"/>
    <property type="evidence" value="ECO:0007669"/>
    <property type="project" value="TreeGrafter"/>
</dbReference>
<accession>A0A9X2EKF0</accession>
<feature type="domain" description="AMP-binding enzyme C-terminal" evidence="2">
    <location>
        <begin position="405"/>
        <end position="476"/>
    </location>
</feature>
<dbReference type="PROSITE" id="PS00455">
    <property type="entry name" value="AMP_BINDING"/>
    <property type="match status" value="1"/>
</dbReference>
<dbReference type="InterPro" id="IPR042099">
    <property type="entry name" value="ANL_N_sf"/>
</dbReference>
<sequence length="487" mass="52107">MDARPLDHLTSFGKRDAIAYEGKGATLTYAALDTRVGGIAARLVAEGIVPGDRVATWMGKNVLTCLMPLAAARAGAVHVPINPVLKAGQAAHILADSGAKLLVANTGRLKGLDTALRTIAQEEWTDGDDPLGMSDHDPDSLAALLYTSGSTGKPKGVMLSHANLWYGAEAVADYTKITPETRNLAVMPLAFDYGQNQLLATWRGGGTVIPFDYLLPNDVKKAIARHKATYLAGIPPLWHQLMALDWDGEGETLRTLTNTGGHMAETLYRQLRETFPKADIHLMYGLTEAFRAASLDPALADANPGSVGKAIPHAELMVVRDDGSPTEAGQEGELVQAGPLVAQGYWQNEEKTAARFRPAPAHSSYGGTAVWSGDRFVRDANGLLYFRARADAMIKVSGNRISPTEIEDVALEHGGVHQAVMTAEADAERGAAIILHVVGDGDEAALLSHFRKVAPSHFMPRRIVWHKALPTGATGKVDRKALEKMSA</sequence>
<organism evidence="3 4">
    <name type="scientific">Sphingomicrobium sediminis</name>
    <dbReference type="NCBI Taxonomy" id="2950949"/>
    <lineage>
        <taxon>Bacteria</taxon>
        <taxon>Pseudomonadati</taxon>
        <taxon>Pseudomonadota</taxon>
        <taxon>Alphaproteobacteria</taxon>
        <taxon>Sphingomonadales</taxon>
        <taxon>Sphingomonadaceae</taxon>
        <taxon>Sphingomicrobium</taxon>
    </lineage>
</organism>
<dbReference type="Gene3D" id="3.40.50.12780">
    <property type="entry name" value="N-terminal domain of ligase-like"/>
    <property type="match status" value="1"/>
</dbReference>
<dbReference type="Pfam" id="PF00501">
    <property type="entry name" value="AMP-binding"/>
    <property type="match status" value="1"/>
</dbReference>
<dbReference type="GO" id="GO:0043041">
    <property type="term" value="P:amino acid activation for nonribosomal peptide biosynthetic process"/>
    <property type="evidence" value="ECO:0007669"/>
    <property type="project" value="TreeGrafter"/>
</dbReference>
<feature type="domain" description="AMP-dependent synthetase/ligase" evidence="1">
    <location>
        <begin position="15"/>
        <end position="346"/>
    </location>
</feature>
<dbReference type="InterPro" id="IPR000873">
    <property type="entry name" value="AMP-dep_synth/lig_dom"/>
</dbReference>
<dbReference type="PANTHER" id="PTHR45527:SF1">
    <property type="entry name" value="FATTY ACID SYNTHASE"/>
    <property type="match status" value="1"/>
</dbReference>
<dbReference type="Pfam" id="PF13193">
    <property type="entry name" value="AMP-binding_C"/>
    <property type="match status" value="1"/>
</dbReference>
<name>A0A9X2EKF0_9SPHN</name>
<dbReference type="InterPro" id="IPR025110">
    <property type="entry name" value="AMP-bd_C"/>
</dbReference>
<evidence type="ECO:0000259" key="1">
    <source>
        <dbReference type="Pfam" id="PF00501"/>
    </source>
</evidence>
<dbReference type="EMBL" id="JAMSHT010000001">
    <property type="protein sequence ID" value="MCM8556997.1"/>
    <property type="molecule type" value="Genomic_DNA"/>
</dbReference>
<reference evidence="3" key="1">
    <citation type="submission" date="2022-06" db="EMBL/GenBank/DDBJ databases">
        <title>Sphingomicrobium sedimins sp. nov., a marine bacterium isolated from tidal flat.</title>
        <authorList>
            <person name="Kim C.-H."/>
            <person name="Yoo Y."/>
            <person name="Kim J.-J."/>
        </authorList>
    </citation>
    <scope>NUCLEOTIDE SEQUENCE</scope>
    <source>
        <strain evidence="3">GRR-S6-50</strain>
    </source>
</reference>
<dbReference type="InterPro" id="IPR020845">
    <property type="entry name" value="AMP-binding_CS"/>
</dbReference>
<evidence type="ECO:0000259" key="2">
    <source>
        <dbReference type="Pfam" id="PF13193"/>
    </source>
</evidence>
<dbReference type="Gene3D" id="3.30.300.30">
    <property type="match status" value="1"/>
</dbReference>
<dbReference type="RefSeq" id="WP_252112679.1">
    <property type="nucleotide sequence ID" value="NZ_JAMSHT010000001.1"/>
</dbReference>
<proteinExistence type="predicted"/>
<dbReference type="Proteomes" id="UP001155128">
    <property type="component" value="Unassembled WGS sequence"/>
</dbReference>
<protein>
    <submittedName>
        <fullName evidence="3">AMP-binding protein</fullName>
    </submittedName>
</protein>
<dbReference type="GO" id="GO:0031177">
    <property type="term" value="F:phosphopantetheine binding"/>
    <property type="evidence" value="ECO:0007669"/>
    <property type="project" value="TreeGrafter"/>
</dbReference>
<gene>
    <name evidence="3" type="ORF">NDO55_04090</name>
</gene>
<evidence type="ECO:0000313" key="4">
    <source>
        <dbReference type="Proteomes" id="UP001155128"/>
    </source>
</evidence>
<evidence type="ECO:0000313" key="3">
    <source>
        <dbReference type="EMBL" id="MCM8556997.1"/>
    </source>
</evidence>
<dbReference type="PANTHER" id="PTHR45527">
    <property type="entry name" value="NONRIBOSOMAL PEPTIDE SYNTHETASE"/>
    <property type="match status" value="1"/>
</dbReference>
<comment type="caution">
    <text evidence="3">The sequence shown here is derived from an EMBL/GenBank/DDBJ whole genome shotgun (WGS) entry which is preliminary data.</text>
</comment>
<keyword evidence="4" id="KW-1185">Reference proteome</keyword>
<dbReference type="AlphaFoldDB" id="A0A9X2EKF0"/>
<dbReference type="SUPFAM" id="SSF56801">
    <property type="entry name" value="Acetyl-CoA synthetase-like"/>
    <property type="match status" value="1"/>
</dbReference>